<dbReference type="InterPro" id="IPR003656">
    <property type="entry name" value="Znf_BED"/>
</dbReference>
<evidence type="ECO:0000256" key="8">
    <source>
        <dbReference type="ARBA" id="ARBA00022842"/>
    </source>
</evidence>
<evidence type="ECO:0000256" key="14">
    <source>
        <dbReference type="ARBA" id="ARBA00023172"/>
    </source>
</evidence>
<dbReference type="GO" id="GO:0005634">
    <property type="term" value="C:nucleus"/>
    <property type="evidence" value="ECO:0007669"/>
    <property type="project" value="UniProtKB-ARBA"/>
</dbReference>
<evidence type="ECO:0000256" key="7">
    <source>
        <dbReference type="ARBA" id="ARBA00022833"/>
    </source>
</evidence>
<dbReference type="GO" id="GO:0004190">
    <property type="term" value="F:aspartic-type endopeptidase activity"/>
    <property type="evidence" value="ECO:0007669"/>
    <property type="project" value="UniProtKB-KW"/>
</dbReference>
<dbReference type="PROSITE" id="PS50808">
    <property type="entry name" value="ZF_BED"/>
    <property type="match status" value="1"/>
</dbReference>
<keyword evidence="9" id="KW-0694">RNA-binding</keyword>
<feature type="compositionally biased region" description="Polar residues" evidence="16">
    <location>
        <begin position="927"/>
        <end position="937"/>
    </location>
</feature>
<dbReference type="Pfam" id="PF17921">
    <property type="entry name" value="Integrase_H2C2"/>
    <property type="match status" value="1"/>
</dbReference>
<evidence type="ECO:0000256" key="6">
    <source>
        <dbReference type="ARBA" id="ARBA00022801"/>
    </source>
</evidence>
<feature type="domain" description="BED-type" evidence="17">
    <location>
        <begin position="51"/>
        <end position="106"/>
    </location>
</feature>
<keyword evidence="3" id="KW-0479">Metal-binding</keyword>
<dbReference type="SUPFAM" id="SSF54160">
    <property type="entry name" value="Chromo domain-like"/>
    <property type="match status" value="1"/>
</dbReference>
<keyword evidence="11" id="KW-0695">RNA-directed DNA polymerase</keyword>
<dbReference type="InterPro" id="IPR001584">
    <property type="entry name" value="Integrase_cat-core"/>
</dbReference>
<dbReference type="GO" id="GO:0003677">
    <property type="term" value="F:DNA binding"/>
    <property type="evidence" value="ECO:0007669"/>
    <property type="project" value="UniProtKB-KW"/>
</dbReference>
<evidence type="ECO:0000256" key="16">
    <source>
        <dbReference type="SAM" id="MobiDB-lite"/>
    </source>
</evidence>
<dbReference type="GO" id="GO:0006508">
    <property type="term" value="P:proteolysis"/>
    <property type="evidence" value="ECO:0007669"/>
    <property type="project" value="UniProtKB-KW"/>
</dbReference>
<dbReference type="AlphaFoldDB" id="A0A0F8A0L2"/>
<dbReference type="OrthoDB" id="5152741at2759"/>
<keyword evidence="14" id="KW-0233">DNA recombination</keyword>
<dbReference type="Gene3D" id="1.10.340.70">
    <property type="match status" value="1"/>
</dbReference>
<feature type="region of interest" description="Disordered" evidence="16">
    <location>
        <begin position="919"/>
        <end position="940"/>
    </location>
</feature>
<evidence type="ECO:0000256" key="12">
    <source>
        <dbReference type="ARBA" id="ARBA00022932"/>
    </source>
</evidence>
<dbReference type="GO" id="GO:0003964">
    <property type="term" value="F:RNA-directed DNA polymerase activity"/>
    <property type="evidence" value="ECO:0007669"/>
    <property type="project" value="UniProtKB-KW"/>
</dbReference>
<evidence type="ECO:0008006" key="21">
    <source>
        <dbReference type="Google" id="ProtNLM"/>
    </source>
</evidence>
<dbReference type="GO" id="GO:0008270">
    <property type="term" value="F:zinc ion binding"/>
    <property type="evidence" value="ECO:0007669"/>
    <property type="project" value="UniProtKB-KW"/>
</dbReference>
<dbReference type="SUPFAM" id="SSF53098">
    <property type="entry name" value="Ribonuclease H-like"/>
    <property type="match status" value="2"/>
</dbReference>
<evidence type="ECO:0000313" key="19">
    <source>
        <dbReference type="EMBL" id="KJZ68639.1"/>
    </source>
</evidence>
<comment type="subunit">
    <text evidence="1">Component of the NuA4 histone acetyltransferase complex.</text>
</comment>
<dbReference type="EMBL" id="KQ030842">
    <property type="protein sequence ID" value="KJZ68639.1"/>
    <property type="molecule type" value="Genomic_DNA"/>
</dbReference>
<evidence type="ECO:0000256" key="11">
    <source>
        <dbReference type="ARBA" id="ARBA00022918"/>
    </source>
</evidence>
<dbReference type="Gene3D" id="3.30.420.10">
    <property type="entry name" value="Ribonuclease H-like superfamily/Ribonuclease H"/>
    <property type="match status" value="1"/>
</dbReference>
<dbReference type="InterPro" id="IPR056924">
    <property type="entry name" value="SH3_Tf2-1"/>
</dbReference>
<evidence type="ECO:0000256" key="9">
    <source>
        <dbReference type="ARBA" id="ARBA00022884"/>
    </source>
</evidence>
<keyword evidence="12" id="KW-0239">DNA-directed DNA polymerase</keyword>
<dbReference type="InterPro" id="IPR016197">
    <property type="entry name" value="Chromo-like_dom_sf"/>
</dbReference>
<feature type="region of interest" description="Disordered" evidence="16">
    <location>
        <begin position="562"/>
        <end position="581"/>
    </location>
</feature>
<dbReference type="InterPro" id="IPR050951">
    <property type="entry name" value="Retrovirus_Pol_polyprotein"/>
</dbReference>
<keyword evidence="6" id="KW-0378">Hydrolase</keyword>
<keyword evidence="2" id="KW-0645">Protease</keyword>
<keyword evidence="4" id="KW-0064">Aspartyl protease</keyword>
<protein>
    <recommendedName>
        <fullName evidence="21">Integrase catalytic domain-containing protein</fullName>
    </recommendedName>
</protein>
<dbReference type="PANTHER" id="PTHR37984">
    <property type="entry name" value="PROTEIN CBG26694"/>
    <property type="match status" value="1"/>
</dbReference>
<keyword evidence="7" id="KW-0862">Zinc</keyword>
<evidence type="ECO:0000256" key="4">
    <source>
        <dbReference type="ARBA" id="ARBA00022750"/>
    </source>
</evidence>
<keyword evidence="12" id="KW-0808">Transferase</keyword>
<evidence type="ECO:0000313" key="20">
    <source>
        <dbReference type="Proteomes" id="UP000054481"/>
    </source>
</evidence>
<evidence type="ECO:0000256" key="15">
    <source>
        <dbReference type="PROSITE-ProRule" id="PRU00027"/>
    </source>
</evidence>
<evidence type="ECO:0000256" key="3">
    <source>
        <dbReference type="ARBA" id="ARBA00022723"/>
    </source>
</evidence>
<keyword evidence="13" id="KW-0238">DNA-binding</keyword>
<dbReference type="GO" id="GO:0003887">
    <property type="term" value="F:DNA-directed DNA polymerase activity"/>
    <property type="evidence" value="ECO:0007669"/>
    <property type="project" value="UniProtKB-KW"/>
</dbReference>
<organism evidence="19 20">
    <name type="scientific">Hirsutella minnesotensis 3608</name>
    <dbReference type="NCBI Taxonomy" id="1043627"/>
    <lineage>
        <taxon>Eukaryota</taxon>
        <taxon>Fungi</taxon>
        <taxon>Dikarya</taxon>
        <taxon>Ascomycota</taxon>
        <taxon>Pezizomycotina</taxon>
        <taxon>Sordariomycetes</taxon>
        <taxon>Hypocreomycetidae</taxon>
        <taxon>Hypocreales</taxon>
        <taxon>Ophiocordycipitaceae</taxon>
        <taxon>Hirsutella</taxon>
    </lineage>
</organism>
<proteinExistence type="predicted"/>
<keyword evidence="5 15" id="KW-0863">Zinc-finger</keyword>
<dbReference type="Pfam" id="PF00665">
    <property type="entry name" value="rve"/>
    <property type="match status" value="1"/>
</dbReference>
<dbReference type="Proteomes" id="UP000054481">
    <property type="component" value="Unassembled WGS sequence"/>
</dbReference>
<gene>
    <name evidence="19" type="ORF">HIM_11969</name>
</gene>
<accession>A0A0F8A0L2</accession>
<evidence type="ECO:0000256" key="13">
    <source>
        <dbReference type="ARBA" id="ARBA00023125"/>
    </source>
</evidence>
<evidence type="ECO:0000259" key="18">
    <source>
        <dbReference type="PROSITE" id="PS50994"/>
    </source>
</evidence>
<name>A0A0F8A0L2_9HYPO</name>
<dbReference type="InterPro" id="IPR041588">
    <property type="entry name" value="Integrase_H2C2"/>
</dbReference>
<dbReference type="InterPro" id="IPR012337">
    <property type="entry name" value="RNaseH-like_sf"/>
</dbReference>
<dbReference type="GO" id="GO:0015074">
    <property type="term" value="P:DNA integration"/>
    <property type="evidence" value="ECO:0007669"/>
    <property type="project" value="UniProtKB-KW"/>
</dbReference>
<dbReference type="PROSITE" id="PS50994">
    <property type="entry name" value="INTEGRASE"/>
    <property type="match status" value="1"/>
</dbReference>
<dbReference type="GO" id="GO:0006310">
    <property type="term" value="P:DNA recombination"/>
    <property type="evidence" value="ECO:0007669"/>
    <property type="project" value="UniProtKB-KW"/>
</dbReference>
<feature type="region of interest" description="Disordered" evidence="16">
    <location>
        <begin position="1"/>
        <end position="31"/>
    </location>
</feature>
<keyword evidence="12" id="KW-0548">Nucleotidyltransferase</keyword>
<dbReference type="FunFam" id="3.30.420.10:FF:000032">
    <property type="entry name" value="Retrovirus-related Pol polyprotein from transposon 297-like Protein"/>
    <property type="match status" value="1"/>
</dbReference>
<dbReference type="Pfam" id="PF24626">
    <property type="entry name" value="SH3_Tf2-1"/>
    <property type="match status" value="1"/>
</dbReference>
<evidence type="ECO:0000259" key="17">
    <source>
        <dbReference type="PROSITE" id="PS50808"/>
    </source>
</evidence>
<evidence type="ECO:0000256" key="2">
    <source>
        <dbReference type="ARBA" id="ARBA00022670"/>
    </source>
</evidence>
<sequence>MEGLEPIDLRPTSNNSSPSVPCREDESSSDEWSHFPWTKFPGYTISERAGRQTSWVWQHGFDIQLNDSSWRRKWVCKHCLKKPRPKTSDFCAAGTQNIANHLFREHRLVDLSGKRKPPASGKGAREQTPSKSIVDMLKLDVADPREQAIANALIKRFDKEHFQKLLLEWILDANISFRQPEHYRLRQIFEYLNPSVATTNAHISHDTVRRRMLDLYAQQKARVVEHLRNTPGQIHIAIDGWRSRNRHALHGVVCFYVDQHGNQFKLVLGLPELKVAHSGDHVAEQILEIIDSFDIRDKVGYLTLDNAGNMDTAAESIATALGFGSKRRRVRCFGHVLNLVVKALLFGHRADAFEAEIEGDSVLDAAKHEIWRKKGPIGKLHNLVHWIHRSDRLTYRLRALQEDFLARAEKPQLHMKKAVDVVRDNQTRWLSTLYMIRRGLQLRPFLEELVEKLVLESSRECRRGTIRREELPLCLREESLLTDKDWKVIETMEEVLVDFEEALRMLEGDAQSRARKGGRIEAYDEVADSIIWKAEGDSTETLDEAVQHRGGLVTRVKSGYVTKGDTDQPDDAAANQDDLIENPFSDPKLQRLWDEGIKQHNRYWLIRKAVQQGERRLPSQWGLPVMLSECSIDDGQRLCWRERIWVPSHEPLRTRLMQDMHDSTLAGHPGRDMLKSLLSRKFYWPGLDADIRQFVRNCDVCGRSNIWREKRRGLLKPLPIPDRIWSELSIDFVTDLPPTKSNGSTNLMVVTDRLSKSVVLESMKDITAEATAWALLRNVVQHHGMPRAIVTDRGTQFTSRLWRRLCELLRVKQRLSTSWHPETDGATERANQEVERYLRIFATYAQDDWDVLLPAAMAINNHNSTSTGFSPFFVTHGYHVDPIQVKGKLRTDGKSPVARAESVVQRLREAAEWAQAAIASAQEQQEKNANSRRQPSDQFKPGDKVWLRLRNIRSNRPCKKLDWLSAKYTVLETIGSHACRLDTPPGIHNVFHVSLLRLEADDPLPSQTSDDYRPPAILTDDGELWEVEEIRGEKKVGREWKVLVKWVGWIEPT</sequence>
<dbReference type="InterPro" id="IPR036397">
    <property type="entry name" value="RNaseH_sf"/>
</dbReference>
<evidence type="ECO:0000256" key="5">
    <source>
        <dbReference type="ARBA" id="ARBA00022771"/>
    </source>
</evidence>
<reference evidence="19 20" key="1">
    <citation type="journal article" date="2014" name="Genome Biol. Evol.">
        <title>Comparative genomics and transcriptomics analyses reveal divergent lifestyle features of nematode endoparasitic fungus Hirsutella minnesotensis.</title>
        <authorList>
            <person name="Lai Y."/>
            <person name="Liu K."/>
            <person name="Zhang X."/>
            <person name="Zhang X."/>
            <person name="Li K."/>
            <person name="Wang N."/>
            <person name="Shu C."/>
            <person name="Wu Y."/>
            <person name="Wang C."/>
            <person name="Bushley K.E."/>
            <person name="Xiang M."/>
            <person name="Liu X."/>
        </authorList>
    </citation>
    <scope>NUCLEOTIDE SEQUENCE [LARGE SCALE GENOMIC DNA]</scope>
    <source>
        <strain evidence="19 20">3608</strain>
    </source>
</reference>
<keyword evidence="10" id="KW-0229">DNA integration</keyword>
<dbReference type="PANTHER" id="PTHR37984:SF5">
    <property type="entry name" value="PROTEIN NYNRIN-LIKE"/>
    <property type="match status" value="1"/>
</dbReference>
<evidence type="ECO:0000256" key="10">
    <source>
        <dbReference type="ARBA" id="ARBA00022908"/>
    </source>
</evidence>
<dbReference type="GO" id="GO:0003723">
    <property type="term" value="F:RNA binding"/>
    <property type="evidence" value="ECO:0007669"/>
    <property type="project" value="UniProtKB-KW"/>
</dbReference>
<feature type="domain" description="Integrase catalytic" evidence="18">
    <location>
        <begin position="715"/>
        <end position="879"/>
    </location>
</feature>
<evidence type="ECO:0000256" key="1">
    <source>
        <dbReference type="ARBA" id="ARBA00011353"/>
    </source>
</evidence>
<keyword evidence="20" id="KW-1185">Reference proteome</keyword>
<keyword evidence="8" id="KW-0460">Magnesium</keyword>